<evidence type="ECO:0000259" key="3">
    <source>
        <dbReference type="PROSITE" id="PS50980"/>
    </source>
</evidence>
<proteinExistence type="inferred from homology"/>
<keyword evidence="2" id="KW-0808">Transferase</keyword>
<organism evidence="5">
    <name type="scientific">Rhodococcus hoagii (strain 103S)</name>
    <name type="common">Rhodococcus equi</name>
    <dbReference type="NCBI Taxonomy" id="685727"/>
    <lineage>
        <taxon>Bacteria</taxon>
        <taxon>Bacillati</taxon>
        <taxon>Actinomycetota</taxon>
        <taxon>Actinomycetes</taxon>
        <taxon>Mycobacteriales</taxon>
        <taxon>Nocardiaceae</taxon>
        <taxon>Prescottella</taxon>
    </lineage>
</organism>
<name>A0A3S5Y3K9_RHOH1</name>
<dbReference type="Pfam" id="PF01039">
    <property type="entry name" value="Carboxyl_trans"/>
    <property type="match status" value="1"/>
</dbReference>
<dbReference type="PANTHER" id="PTHR42995:SF5">
    <property type="entry name" value="ACETYL-COENZYME A CARBOXYLASE CARBOXYL TRANSFERASE SUBUNIT BETA, CHLOROPLASTIC"/>
    <property type="match status" value="1"/>
</dbReference>
<dbReference type="GO" id="GO:0006633">
    <property type="term" value="P:fatty acid biosynthetic process"/>
    <property type="evidence" value="ECO:0007669"/>
    <property type="project" value="InterPro"/>
</dbReference>
<dbReference type="PANTHER" id="PTHR42995">
    <property type="entry name" value="ACETYL-COENZYME A CARBOXYLASE CARBOXYL TRANSFERASE SUBUNIT BETA, CHLOROPLASTIC"/>
    <property type="match status" value="1"/>
</dbReference>
<dbReference type="InterPro" id="IPR034733">
    <property type="entry name" value="AcCoA_carboxyl_beta"/>
</dbReference>
<dbReference type="GO" id="GO:0016740">
    <property type="term" value="F:transferase activity"/>
    <property type="evidence" value="ECO:0007669"/>
    <property type="project" value="UniProtKB-KW"/>
</dbReference>
<dbReference type="Proteomes" id="UP001154400">
    <property type="component" value="Chromosome"/>
</dbReference>
<feature type="domain" description="CoA carboxyltransferase C-terminal" evidence="4">
    <location>
        <begin position="247"/>
        <end position="476"/>
    </location>
</feature>
<dbReference type="EMBL" id="FN563149">
    <property type="protein sequence ID" value="CBH47118.1"/>
    <property type="molecule type" value="Genomic_DNA"/>
</dbReference>
<comment type="similarity">
    <text evidence="1">Belongs to the AccD/PCCB family.</text>
</comment>
<feature type="domain" description="CoA carboxyltransferase N-terminal" evidence="3">
    <location>
        <begin position="1"/>
        <end position="238"/>
    </location>
</feature>
<dbReference type="PROSITE" id="PS50980">
    <property type="entry name" value="COA_CT_NTER"/>
    <property type="match status" value="1"/>
</dbReference>
<protein>
    <submittedName>
        <fullName evidence="5">Biotin dependent carboxylase</fullName>
    </submittedName>
</protein>
<dbReference type="SUPFAM" id="SSF52096">
    <property type="entry name" value="ClpP/crotonase"/>
    <property type="match status" value="2"/>
</dbReference>
<sequence>MPANKVSARELIGQVFDADSFESWDTAPLEIDPDPKYQAELDAAAEKSGADESVLTGTALLGGRRVAVIACEFSFLAGSIGVAAAERIVTAIERATTEGLPLLASPTSGGTRMQEGTVAFVQMVKIAAAIAAHKSAHLPYLVYLRNPTTGGVFASWGSLGHVTIAEPGALVGFLGPRVYEALYGEKFPEGVQTSENLYRNGVIDGVASTTQLRDLVDRALHVLVDSPGDDHTIPEPADSQDIPDVPAWQSVITSRRDDRPGVRELVRHASSTRVPLSGTGQGEVDSTVLLSLARFHGQPCVLFGQDRAGQSALNTMGPAALREARRGMRMAAELRLPLVLVIDTLGAALSKEAEERGLAPEIARCISDLVTLRTPTVSVLLGQGTGGGALALLPADRVLAAQNGWLAPLPPEGASAIVHRDVTHAPAMAAAQGIRSLDLLRDGVVDAVVPERPDAAIEPVEFSRRVGAAIARELVSLRGVPGDDRMSARLGRYRTLGLPAD</sequence>
<dbReference type="KEGG" id="req:REQ_10170"/>
<dbReference type="AlphaFoldDB" id="A0A3S5Y3K9"/>
<dbReference type="GO" id="GO:0003989">
    <property type="term" value="F:acetyl-CoA carboxylase activity"/>
    <property type="evidence" value="ECO:0007669"/>
    <property type="project" value="InterPro"/>
</dbReference>
<accession>A0A3S5Y3K9</accession>
<dbReference type="GO" id="GO:2001295">
    <property type="term" value="P:malonyl-CoA biosynthetic process"/>
    <property type="evidence" value="ECO:0007669"/>
    <property type="project" value="TreeGrafter"/>
</dbReference>
<evidence type="ECO:0000259" key="4">
    <source>
        <dbReference type="PROSITE" id="PS50989"/>
    </source>
</evidence>
<dbReference type="InterPro" id="IPR000438">
    <property type="entry name" value="Acetyl_CoA_COase_Trfase_b_su"/>
</dbReference>
<dbReference type="GO" id="GO:0009317">
    <property type="term" value="C:acetyl-CoA carboxylase complex"/>
    <property type="evidence" value="ECO:0007669"/>
    <property type="project" value="InterPro"/>
</dbReference>
<evidence type="ECO:0000256" key="2">
    <source>
        <dbReference type="ARBA" id="ARBA00022679"/>
    </source>
</evidence>
<dbReference type="InterPro" id="IPR029045">
    <property type="entry name" value="ClpP/crotonase-like_dom_sf"/>
</dbReference>
<evidence type="ECO:0000313" key="5">
    <source>
        <dbReference type="EMBL" id="CBH47118.1"/>
    </source>
</evidence>
<dbReference type="InterPro" id="IPR011762">
    <property type="entry name" value="COA_CT_N"/>
</dbReference>
<dbReference type="PROSITE" id="PS50989">
    <property type="entry name" value="COA_CT_CTER"/>
    <property type="match status" value="1"/>
</dbReference>
<dbReference type="PRINTS" id="PR01070">
    <property type="entry name" value="ACCCTRFRASEB"/>
</dbReference>
<dbReference type="Gene3D" id="3.90.226.10">
    <property type="entry name" value="2-enoyl-CoA Hydratase, Chain A, domain 1"/>
    <property type="match status" value="2"/>
</dbReference>
<gene>
    <name evidence="5" type="ordered locus">REQ_10170</name>
</gene>
<reference evidence="5" key="1">
    <citation type="journal article" date="2010" name="PLoS Genet.">
        <title>The genome of a pathogenic rhodococcus: cooptive virulence underpinned by key gene acquisitions.</title>
        <authorList>
            <person name="Letek M."/>
            <person name="Gonzalez P."/>
            <person name="Macarthur I."/>
            <person name="Rodriguez H."/>
            <person name="Freeman T.C."/>
            <person name="Valero-Rello A."/>
            <person name="Blanco M."/>
            <person name="Buckley T."/>
            <person name="Cherevach I."/>
            <person name="Fahey R."/>
            <person name="Hapeshi A."/>
            <person name="Holdstock J."/>
            <person name="Leadon D."/>
            <person name="Navas J."/>
            <person name="Ocampo A."/>
            <person name="Quail M.A."/>
            <person name="Sanders M."/>
            <person name="Scortti M.M."/>
            <person name="Prescott J.F."/>
            <person name="Fogarty U."/>
            <person name="Meijer W.G."/>
            <person name="Parkhill J."/>
            <person name="Bentley S.D."/>
            <person name="Vazquez-Boland J.A."/>
        </authorList>
    </citation>
    <scope>NUCLEOTIDE SEQUENCE [LARGE SCALE GENOMIC DNA]</scope>
    <source>
        <strain evidence="5 6">103S</strain>
    </source>
</reference>
<dbReference type="InterPro" id="IPR011763">
    <property type="entry name" value="COA_CT_C"/>
</dbReference>
<dbReference type="RefSeq" id="WP_013415072.1">
    <property type="nucleotide sequence ID" value="NC_014659.1"/>
</dbReference>
<evidence type="ECO:0000256" key="1">
    <source>
        <dbReference type="ARBA" id="ARBA00006102"/>
    </source>
</evidence>
<evidence type="ECO:0000313" key="6">
    <source>
        <dbReference type="Proteomes" id="UP000006892"/>
    </source>
</evidence>